<comment type="subcellular location">
    <subcellularLocation>
        <location evidence="1">Membrane</location>
        <topology evidence="1">Multi-pass membrane protein</topology>
    </subcellularLocation>
</comment>
<dbReference type="Pfam" id="PF01594">
    <property type="entry name" value="AI-2E_transport"/>
    <property type="match status" value="1"/>
</dbReference>
<evidence type="ECO:0000256" key="2">
    <source>
        <dbReference type="ARBA" id="ARBA00009773"/>
    </source>
</evidence>
<dbReference type="PANTHER" id="PTHR21716">
    <property type="entry name" value="TRANSMEMBRANE PROTEIN"/>
    <property type="match status" value="1"/>
</dbReference>
<evidence type="ECO:0000256" key="4">
    <source>
        <dbReference type="ARBA" id="ARBA00022989"/>
    </source>
</evidence>
<evidence type="ECO:0000256" key="6">
    <source>
        <dbReference type="SAM" id="Phobius"/>
    </source>
</evidence>
<feature type="transmembrane region" description="Helical" evidence="6">
    <location>
        <begin position="238"/>
        <end position="258"/>
    </location>
</feature>
<feature type="transmembrane region" description="Helical" evidence="6">
    <location>
        <begin position="211"/>
        <end position="232"/>
    </location>
</feature>
<dbReference type="Proteomes" id="UP000230903">
    <property type="component" value="Unassembled WGS sequence"/>
</dbReference>
<feature type="transmembrane region" description="Helical" evidence="6">
    <location>
        <begin position="153"/>
        <end position="175"/>
    </location>
</feature>
<evidence type="ECO:0008006" key="9">
    <source>
        <dbReference type="Google" id="ProtNLM"/>
    </source>
</evidence>
<keyword evidence="4 6" id="KW-1133">Transmembrane helix</keyword>
<evidence type="ECO:0000313" key="8">
    <source>
        <dbReference type="Proteomes" id="UP000230903"/>
    </source>
</evidence>
<proteinExistence type="inferred from homology"/>
<name>A0A2H0UMF0_9BACT</name>
<sequence length="357" mass="38662">MSTPSRGIQLAFFFIAFGLLLVVAFLIFKPYINTLVLAATFAIIAYPLYKRIDRFFKNKIPSISSLITVILVGVIVLVPLTYLGVQVFDQSTSLYANLTDPNRSEINPLGDVTVSSSPYIQKIQEKVAGSISLNFEVYVQKALSWILDNAGGLFGQIATFALMFFIWLLGFYYFLRDGKRVANWFVDFSPLSDIYDREIVLRIATAVRSTIGGSLIVALLQGILAGVGFAIFGVPAFAIWGMLAVIAALVPTVGTGLITIPAAAYLFLIGNVNGAIGMALWGIVVVGLVDNLLRPKLIERGIHVHSLVILLAVLGGIALFGPVGFIIGPIVVTLVVEFGRIYQEMIVDGKNKKLANG</sequence>
<evidence type="ECO:0000256" key="5">
    <source>
        <dbReference type="ARBA" id="ARBA00023136"/>
    </source>
</evidence>
<comment type="caution">
    <text evidence="7">The sequence shown here is derived from an EMBL/GenBank/DDBJ whole genome shotgun (WGS) entry which is preliminary data.</text>
</comment>
<dbReference type="PANTHER" id="PTHR21716:SF4">
    <property type="entry name" value="TRANSMEMBRANE PROTEIN 245"/>
    <property type="match status" value="1"/>
</dbReference>
<feature type="transmembrane region" description="Helical" evidence="6">
    <location>
        <begin position="309"/>
        <end position="336"/>
    </location>
</feature>
<dbReference type="AlphaFoldDB" id="A0A2H0UMF0"/>
<dbReference type="GO" id="GO:0016020">
    <property type="term" value="C:membrane"/>
    <property type="evidence" value="ECO:0007669"/>
    <property type="project" value="UniProtKB-SubCell"/>
</dbReference>
<feature type="transmembrane region" description="Helical" evidence="6">
    <location>
        <begin position="31"/>
        <end position="49"/>
    </location>
</feature>
<dbReference type="EMBL" id="PFBC01000058">
    <property type="protein sequence ID" value="PIR87592.1"/>
    <property type="molecule type" value="Genomic_DNA"/>
</dbReference>
<feature type="transmembrane region" description="Helical" evidence="6">
    <location>
        <begin position="265"/>
        <end position="289"/>
    </location>
</feature>
<keyword evidence="3 6" id="KW-0812">Transmembrane</keyword>
<accession>A0A2H0UMF0</accession>
<keyword evidence="5 6" id="KW-0472">Membrane</keyword>
<evidence type="ECO:0000256" key="1">
    <source>
        <dbReference type="ARBA" id="ARBA00004141"/>
    </source>
</evidence>
<evidence type="ECO:0000313" key="7">
    <source>
        <dbReference type="EMBL" id="PIR87592.1"/>
    </source>
</evidence>
<gene>
    <name evidence="7" type="ORF">COU10_03785</name>
</gene>
<dbReference type="InterPro" id="IPR002549">
    <property type="entry name" value="AI-2E-like"/>
</dbReference>
<evidence type="ECO:0000256" key="3">
    <source>
        <dbReference type="ARBA" id="ARBA00022692"/>
    </source>
</evidence>
<protein>
    <recommendedName>
        <fullName evidence="9">AI-2E family transporter</fullName>
    </recommendedName>
</protein>
<feature type="transmembrane region" description="Helical" evidence="6">
    <location>
        <begin position="7"/>
        <end position="25"/>
    </location>
</feature>
<feature type="transmembrane region" description="Helical" evidence="6">
    <location>
        <begin position="61"/>
        <end position="85"/>
    </location>
</feature>
<reference evidence="8" key="1">
    <citation type="submission" date="2017-09" db="EMBL/GenBank/DDBJ databases">
        <title>Depth-based differentiation of microbial function through sediment-hosted aquifers and enrichment of novel symbionts in the deep terrestrial subsurface.</title>
        <authorList>
            <person name="Probst A.J."/>
            <person name="Ladd B."/>
            <person name="Jarett J.K."/>
            <person name="Geller-Mcgrath D.E."/>
            <person name="Sieber C.M.K."/>
            <person name="Emerson J.B."/>
            <person name="Anantharaman K."/>
            <person name="Thomas B.C."/>
            <person name="Malmstrom R."/>
            <person name="Stieglmeier M."/>
            <person name="Klingl A."/>
            <person name="Woyke T."/>
            <person name="Ryan C.M."/>
            <person name="Banfield J.F."/>
        </authorList>
    </citation>
    <scope>NUCLEOTIDE SEQUENCE [LARGE SCALE GENOMIC DNA]</scope>
</reference>
<comment type="similarity">
    <text evidence="2">Belongs to the autoinducer-2 exporter (AI-2E) (TC 2.A.86) family.</text>
</comment>
<organism evidence="7 8">
    <name type="scientific">Candidatus Harrisonbacteria bacterium CG10_big_fil_rev_8_21_14_0_10_45_28</name>
    <dbReference type="NCBI Taxonomy" id="1974586"/>
    <lineage>
        <taxon>Bacteria</taxon>
        <taxon>Candidatus Harrisoniibacteriota</taxon>
    </lineage>
</organism>